<protein>
    <submittedName>
        <fullName evidence="3">DUF1524 domain-containing protein</fullName>
    </submittedName>
</protein>
<organism evidence="3 4">
    <name type="scientific">Paeniglutamicibacter terrestris</name>
    <dbReference type="NCBI Taxonomy" id="2723403"/>
    <lineage>
        <taxon>Bacteria</taxon>
        <taxon>Bacillati</taxon>
        <taxon>Actinomycetota</taxon>
        <taxon>Actinomycetes</taxon>
        <taxon>Micrococcales</taxon>
        <taxon>Micrococcaceae</taxon>
        <taxon>Paeniglutamicibacter</taxon>
    </lineage>
</organism>
<evidence type="ECO:0000259" key="2">
    <source>
        <dbReference type="Pfam" id="PF07510"/>
    </source>
</evidence>
<dbReference type="Proteomes" id="UP000746595">
    <property type="component" value="Unassembled WGS sequence"/>
</dbReference>
<proteinExistence type="predicted"/>
<dbReference type="PANTHER" id="PTHR24094:SF15">
    <property type="entry name" value="AMP-DEPENDENT SYNTHETASE_LIGASE DOMAIN-CONTAINING PROTEIN-RELATED"/>
    <property type="match status" value="1"/>
</dbReference>
<reference evidence="3 4" key="1">
    <citation type="submission" date="2020-04" db="EMBL/GenBank/DDBJ databases">
        <title>Paeniglutamicibacter sp. ANT13_2, a novel actinomycete isolated from sediment in Antarctica.</title>
        <authorList>
            <person name="Sakdapetsiri C."/>
            <person name="Pinyakong O."/>
        </authorList>
    </citation>
    <scope>NUCLEOTIDE SEQUENCE [LARGE SCALE GENOMIC DNA]</scope>
    <source>
        <strain evidence="3 4">ANT13_2</strain>
    </source>
</reference>
<dbReference type="InterPro" id="IPR011089">
    <property type="entry name" value="GmrSD_C"/>
</dbReference>
<evidence type="ECO:0000313" key="4">
    <source>
        <dbReference type="Proteomes" id="UP000746595"/>
    </source>
</evidence>
<accession>A0ABX1G229</accession>
<dbReference type="Pfam" id="PF07510">
    <property type="entry name" value="GmrSD_C"/>
    <property type="match status" value="1"/>
</dbReference>
<feature type="compositionally biased region" description="Polar residues" evidence="1">
    <location>
        <begin position="64"/>
        <end position="86"/>
    </location>
</feature>
<evidence type="ECO:0000313" key="3">
    <source>
        <dbReference type="EMBL" id="NKG19725.1"/>
    </source>
</evidence>
<feature type="region of interest" description="Disordered" evidence="1">
    <location>
        <begin position="45"/>
        <end position="94"/>
    </location>
</feature>
<evidence type="ECO:0000256" key="1">
    <source>
        <dbReference type="SAM" id="MobiDB-lite"/>
    </source>
</evidence>
<sequence>MVLALGLALTSCAGTGVEPPAVAAPVIWSEAPTAEPLVIWSEAPSTEPAPTIAEPVPKTGAEETPTTVDPSKSTSPALTASATPSGTGDGANAKQGTTLHQLAEIPIKGRAPKTGYERGLFGSGWKDPDRNGCDARNDMLRRDLDGIAVKPGTYGCVVTSGVLSDPFTGQRIDFVRGQGTSTEVQIDHVVALSDAWQKGAQKMTEDQRVDFANDPLNLLAVDGGSNASKGDSDAASWLPPNKSFRCSYVARQTAVKAKHGLWMTKAEHAGIKRIITTQCPNQTIPGG</sequence>
<name>A0ABX1G229_9MICC</name>
<dbReference type="EMBL" id="JAAWVT010000001">
    <property type="protein sequence ID" value="NKG19725.1"/>
    <property type="molecule type" value="Genomic_DNA"/>
</dbReference>
<keyword evidence="4" id="KW-1185">Reference proteome</keyword>
<feature type="domain" description="GmrSD restriction endonucleases C-terminal" evidence="2">
    <location>
        <begin position="135"/>
        <end position="269"/>
    </location>
</feature>
<gene>
    <name evidence="3" type="ORF">HED64_03240</name>
</gene>
<dbReference type="PANTHER" id="PTHR24094">
    <property type="entry name" value="SECRETED PROTEIN"/>
    <property type="match status" value="1"/>
</dbReference>
<comment type="caution">
    <text evidence="3">The sequence shown here is derived from an EMBL/GenBank/DDBJ whole genome shotgun (WGS) entry which is preliminary data.</text>
</comment>